<comment type="similarity">
    <text evidence="1">Belongs to the biotin--protein ligase family.</text>
</comment>
<evidence type="ECO:0000259" key="3">
    <source>
        <dbReference type="PROSITE" id="PS51733"/>
    </source>
</evidence>
<dbReference type="InParanoid" id="A0A6P6XWN4"/>
<dbReference type="Pfam" id="PF03099">
    <property type="entry name" value="BPL_LplA_LipB"/>
    <property type="match status" value="1"/>
</dbReference>
<dbReference type="NCBIfam" id="TIGR00121">
    <property type="entry name" value="birA_ligase"/>
    <property type="match status" value="1"/>
</dbReference>
<dbReference type="GO" id="GO:0005737">
    <property type="term" value="C:cytoplasm"/>
    <property type="evidence" value="ECO:0007669"/>
    <property type="project" value="TreeGrafter"/>
</dbReference>
<accession>A0A6P6XWN4</accession>
<evidence type="ECO:0000256" key="2">
    <source>
        <dbReference type="ARBA" id="ARBA00022598"/>
    </source>
</evidence>
<evidence type="ECO:0000313" key="4">
    <source>
        <dbReference type="Proteomes" id="UP000515146"/>
    </source>
</evidence>
<dbReference type="InterPro" id="IPR045864">
    <property type="entry name" value="aa-tRNA-synth_II/BPL/LPL"/>
</dbReference>
<dbReference type="CTD" id="40659"/>
<organism evidence="4 5">
    <name type="scientific">Dermatophagoides pteronyssinus</name>
    <name type="common">European house dust mite</name>
    <dbReference type="NCBI Taxonomy" id="6956"/>
    <lineage>
        <taxon>Eukaryota</taxon>
        <taxon>Metazoa</taxon>
        <taxon>Ecdysozoa</taxon>
        <taxon>Arthropoda</taxon>
        <taxon>Chelicerata</taxon>
        <taxon>Arachnida</taxon>
        <taxon>Acari</taxon>
        <taxon>Acariformes</taxon>
        <taxon>Sarcoptiformes</taxon>
        <taxon>Astigmata</taxon>
        <taxon>Psoroptidia</taxon>
        <taxon>Analgoidea</taxon>
        <taxon>Pyroglyphidae</taxon>
        <taxon>Dermatophagoidinae</taxon>
        <taxon>Dermatophagoides</taxon>
    </lineage>
</organism>
<evidence type="ECO:0000256" key="1">
    <source>
        <dbReference type="ARBA" id="ARBA00009934"/>
    </source>
</evidence>
<dbReference type="Gene3D" id="3.30.930.10">
    <property type="entry name" value="Bira Bifunctional Protein, Domain 2"/>
    <property type="match status" value="1"/>
</dbReference>
<dbReference type="PANTHER" id="PTHR12835">
    <property type="entry name" value="BIOTIN PROTEIN LIGASE"/>
    <property type="match status" value="1"/>
</dbReference>
<gene>
    <name evidence="5" type="primary">LOC113790808</name>
</gene>
<sequence length="504" mass="57887">MIILFAKNMSFIKKKALINILVHFRKSNSKTSDYISFIIDSIQKSINNLYGLNRFVVYGVNESDLRTNTRLLSAKALLIITNNNLGNESDLSTWIKTINLDKLILNYEDLLQSSNSMKNFNHDYFVEKILTLIPPSPIAETEMKSPTIIMDNSNEMFLLDSRNNIFHIWPRVCSLKLKEFPGCEQFRSDSPSANDDIVYYLDNNRIDQLCRQQSTEIVNFNIQNYFDNLRTESIGRSLLFQNVTESTMKMANNVSKIDGIVAIANYQTTGLGRSDNQWLSPFGCAMFTINLHVPYTSGLLSKITLIQHIASLSVIMALPSDELNVKIKWPNDILFMPSGSKLCGILVRSFSFEYHLNVQIGIGMNVSNRLPSVCLDEVIEHYNDQQMDSNKKLKPILRESMIARILNCFERLYHMLTNGQVAEIQQLYCSNWIHSDDIVDIYDNNNNNDDGNQQQQQPQYKARIIGINDNGYLLAQDLNNDMIHCLQPDGNRFDLMNRLLKQKR</sequence>
<dbReference type="Proteomes" id="UP000515146">
    <property type="component" value="Unplaced"/>
</dbReference>
<dbReference type="GO" id="GO:0004077">
    <property type="term" value="F:biotin--[biotin carboxyl-carrier protein] ligase activity"/>
    <property type="evidence" value="ECO:0007669"/>
    <property type="project" value="InterPro"/>
</dbReference>
<dbReference type="OrthoDB" id="10250105at2759"/>
<dbReference type="PANTHER" id="PTHR12835:SF5">
    <property type="entry name" value="BIOTIN--PROTEIN LIGASE"/>
    <property type="match status" value="1"/>
</dbReference>
<dbReference type="InterPro" id="IPR004408">
    <property type="entry name" value="Biotin_CoA_COase_ligase"/>
</dbReference>
<reference evidence="5" key="1">
    <citation type="submission" date="2025-08" db="UniProtKB">
        <authorList>
            <consortium name="RefSeq"/>
        </authorList>
    </citation>
    <scope>IDENTIFICATION</scope>
    <source>
        <strain evidence="5">Airmid</strain>
    </source>
</reference>
<keyword evidence="2" id="KW-0436">Ligase</keyword>
<keyword evidence="4" id="KW-1185">Reference proteome</keyword>
<dbReference type="SUPFAM" id="SSF55681">
    <property type="entry name" value="Class II aaRS and biotin synthetases"/>
    <property type="match status" value="1"/>
</dbReference>
<feature type="domain" description="BPL/LPL catalytic" evidence="3">
    <location>
        <begin position="223"/>
        <end position="417"/>
    </location>
</feature>
<evidence type="ECO:0000313" key="5">
    <source>
        <dbReference type="RefSeq" id="XP_027196314.1"/>
    </source>
</evidence>
<proteinExistence type="inferred from homology"/>
<dbReference type="AlphaFoldDB" id="A0A6P6XWN4"/>
<protein>
    <submittedName>
        <fullName evidence="5">Biotin--protein ligase-like</fullName>
    </submittedName>
</protein>
<dbReference type="KEGG" id="dpte:113790808"/>
<dbReference type="OMA" id="CAMFTIN"/>
<dbReference type="PROSITE" id="PS51733">
    <property type="entry name" value="BPL_LPL_CATALYTIC"/>
    <property type="match status" value="1"/>
</dbReference>
<dbReference type="RefSeq" id="XP_027196314.1">
    <property type="nucleotide sequence ID" value="XM_027340513.1"/>
</dbReference>
<dbReference type="InterPro" id="IPR004143">
    <property type="entry name" value="BPL_LPL_catalytic"/>
</dbReference>
<name>A0A6P6XWN4_DERPT</name>